<evidence type="ECO:0000313" key="1">
    <source>
        <dbReference type="EMBL" id="ABX70492.1"/>
    </source>
</evidence>
<dbReference type="AlphaFoldDB" id="A0A6C6Z8V7"/>
<name>A0A6C6Z8V7_SALPB</name>
<organism evidence="1 2">
    <name type="scientific">Salmonella paratyphi B (strain ATCC BAA-1250 / SPB7)</name>
    <dbReference type="NCBI Taxonomy" id="1016998"/>
    <lineage>
        <taxon>Bacteria</taxon>
        <taxon>Pseudomonadati</taxon>
        <taxon>Pseudomonadota</taxon>
        <taxon>Gammaproteobacteria</taxon>
        <taxon>Enterobacterales</taxon>
        <taxon>Enterobacteriaceae</taxon>
        <taxon>Salmonella</taxon>
    </lineage>
</organism>
<proteinExistence type="predicted"/>
<sequence length="54" mass="5956">MFPHSADFAATGASPGAPFFVISCELLFFCCATDHLIVIAPPVMSFLRYNDFRL</sequence>
<dbReference type="KEGG" id="spq:SPAB_05215"/>
<reference evidence="1 2" key="1">
    <citation type="submission" date="2007-11" db="EMBL/GenBank/DDBJ databases">
        <authorList>
            <consortium name="The Salmonella enterica serovar Paratyphi B Genome Sequencing Project"/>
            <person name="McClelland M."/>
            <person name="Sanderson E.K."/>
            <person name="Porwollik S."/>
            <person name="Spieth J."/>
            <person name="Clifton W.S."/>
            <person name="Fulton R."/>
            <person name="Cordes M."/>
            <person name="Wollam A."/>
            <person name="Shah N."/>
            <person name="Pepin K."/>
            <person name="Bhonagiri V."/>
            <person name="Nash W."/>
            <person name="Johnson M."/>
            <person name="Thiruvilangam P."/>
            <person name="Wilson R."/>
        </authorList>
    </citation>
    <scope>NUCLEOTIDE SEQUENCE [LARGE SCALE GENOMIC DNA]</scope>
    <source>
        <strain evidence="2">ATCC BAA-1250 / SPB7</strain>
    </source>
</reference>
<dbReference type="EMBL" id="CP000886">
    <property type="protein sequence ID" value="ABX70492.1"/>
    <property type="molecule type" value="Genomic_DNA"/>
</dbReference>
<dbReference type="Proteomes" id="UP000008556">
    <property type="component" value="Chromosome"/>
</dbReference>
<protein>
    <submittedName>
        <fullName evidence="1">Uncharacterized protein</fullName>
    </submittedName>
</protein>
<gene>
    <name evidence="1" type="ordered locus">SPAB_05215</name>
</gene>
<accession>A0A6C6Z8V7</accession>
<evidence type="ECO:0000313" key="2">
    <source>
        <dbReference type="Proteomes" id="UP000008556"/>
    </source>
</evidence>